<name>T1H6B7_MEGSC</name>
<evidence type="ECO:0000313" key="1">
    <source>
        <dbReference type="EnsemblMetazoa" id="MESCA012250-PA"/>
    </source>
</evidence>
<dbReference type="HOGENOM" id="CLU_3428013_0_0_1"/>
<dbReference type="AlphaFoldDB" id="T1H6B7"/>
<dbReference type="Proteomes" id="UP000015102">
    <property type="component" value="Unassembled WGS sequence"/>
</dbReference>
<evidence type="ECO:0000313" key="2">
    <source>
        <dbReference type="Proteomes" id="UP000015102"/>
    </source>
</evidence>
<organism evidence="1 2">
    <name type="scientific">Megaselia scalaris</name>
    <name type="common">Humpbacked fly</name>
    <name type="synonym">Phora scalaris</name>
    <dbReference type="NCBI Taxonomy" id="36166"/>
    <lineage>
        <taxon>Eukaryota</taxon>
        <taxon>Metazoa</taxon>
        <taxon>Ecdysozoa</taxon>
        <taxon>Arthropoda</taxon>
        <taxon>Hexapoda</taxon>
        <taxon>Insecta</taxon>
        <taxon>Pterygota</taxon>
        <taxon>Neoptera</taxon>
        <taxon>Endopterygota</taxon>
        <taxon>Diptera</taxon>
        <taxon>Brachycera</taxon>
        <taxon>Muscomorpha</taxon>
        <taxon>Platypezoidea</taxon>
        <taxon>Phoridae</taxon>
        <taxon>Megaseliini</taxon>
        <taxon>Megaselia</taxon>
    </lineage>
</organism>
<proteinExistence type="predicted"/>
<reference evidence="2" key="1">
    <citation type="submission" date="2013-02" db="EMBL/GenBank/DDBJ databases">
        <authorList>
            <person name="Hughes D."/>
        </authorList>
    </citation>
    <scope>NUCLEOTIDE SEQUENCE</scope>
    <source>
        <strain>Durham</strain>
        <strain evidence="2">NC isolate 2 -- Noor lab</strain>
    </source>
</reference>
<reference evidence="1" key="2">
    <citation type="submission" date="2015-06" db="UniProtKB">
        <authorList>
            <consortium name="EnsemblMetazoa"/>
        </authorList>
    </citation>
    <scope>IDENTIFICATION</scope>
</reference>
<accession>T1H6B7</accession>
<protein>
    <submittedName>
        <fullName evidence="1">Uncharacterized protein</fullName>
    </submittedName>
</protein>
<keyword evidence="2" id="KW-1185">Reference proteome</keyword>
<dbReference type="EnsemblMetazoa" id="MESCA012250-RA">
    <property type="protein sequence ID" value="MESCA012250-PA"/>
    <property type="gene ID" value="MESCA012250"/>
</dbReference>
<sequence length="21" mass="2282">QGFYTGFLLSTILDRSPVGLP</sequence>